<evidence type="ECO:0000259" key="7">
    <source>
        <dbReference type="PROSITE" id="PS51252"/>
    </source>
</evidence>
<evidence type="ECO:0000256" key="1">
    <source>
        <dbReference type="ARBA" id="ARBA00004613"/>
    </source>
</evidence>
<dbReference type="EMBL" id="MT000987">
    <property type="protein sequence ID" value="QPK77445.1"/>
    <property type="molecule type" value="Genomic_DNA"/>
</dbReference>
<evidence type="ECO:0000313" key="8">
    <source>
        <dbReference type="EMBL" id="QPK77445.1"/>
    </source>
</evidence>
<sequence length="79" mass="8650">MKAALLFCVLLIVVLASSTEDVETGLQCGDEICTEAQVCDEGRCVCSLAQCRKRCQYGFKVDSHGCQYFCTCNERPTSA</sequence>
<comment type="similarity">
    <text evidence="2">Belongs to the protease inhibitor I15 (antistasin) family.</text>
</comment>
<accession>A0A7T0KBT7</accession>
<keyword evidence="3" id="KW-0964">Secreted</keyword>
<reference evidence="8" key="1">
    <citation type="submission" date="2020-01" db="EMBL/GenBank/DDBJ databases">
        <authorList>
            <person name="Gaasterland T."/>
            <person name="Baker M."/>
            <person name="Edsall L."/>
            <person name="Macagno E.R."/>
        </authorList>
    </citation>
    <scope>NUCLEOTIDE SEQUENCE</scope>
</reference>
<comment type="subcellular location">
    <subcellularLocation>
        <location evidence="1">Secreted</location>
    </subcellularLocation>
</comment>
<organism evidence="8">
    <name type="scientific">Hirudo verbana</name>
    <dbReference type="NCBI Taxonomy" id="311461"/>
    <lineage>
        <taxon>Eukaryota</taxon>
        <taxon>Metazoa</taxon>
        <taxon>Spiralia</taxon>
        <taxon>Lophotrochozoa</taxon>
        <taxon>Annelida</taxon>
        <taxon>Clitellata</taxon>
        <taxon>Hirudinea</taxon>
        <taxon>Hirudinida</taxon>
        <taxon>Hirudiniformes</taxon>
        <taxon>Hirudinidae</taxon>
        <taxon>Hirudo</taxon>
    </lineage>
</organism>
<keyword evidence="5" id="KW-0722">Serine protease inhibitor</keyword>
<dbReference type="GO" id="GO:0005576">
    <property type="term" value="C:extracellular region"/>
    <property type="evidence" value="ECO:0007669"/>
    <property type="project" value="UniProtKB-SubCell"/>
</dbReference>
<dbReference type="SUPFAM" id="SSF57262">
    <property type="entry name" value="Leech antihemostatic proteins"/>
    <property type="match status" value="1"/>
</dbReference>
<dbReference type="GO" id="GO:0004867">
    <property type="term" value="F:serine-type endopeptidase inhibitor activity"/>
    <property type="evidence" value="ECO:0007669"/>
    <property type="project" value="UniProtKB-KW"/>
</dbReference>
<evidence type="ECO:0000256" key="4">
    <source>
        <dbReference type="ARBA" id="ARBA00022690"/>
    </source>
</evidence>
<dbReference type="PROSITE" id="PS51252">
    <property type="entry name" value="ANTISTASIN"/>
    <property type="match status" value="1"/>
</dbReference>
<dbReference type="AlphaFoldDB" id="A0A7T0KBT7"/>
<evidence type="ECO:0000256" key="2">
    <source>
        <dbReference type="ARBA" id="ARBA00008768"/>
    </source>
</evidence>
<keyword evidence="6" id="KW-0732">Signal</keyword>
<dbReference type="InterPro" id="IPR004094">
    <property type="entry name" value="Antistasin-like"/>
</dbReference>
<evidence type="ECO:0000256" key="5">
    <source>
        <dbReference type="ARBA" id="ARBA00022900"/>
    </source>
</evidence>
<name>A0A7T0KBT7_9ANNE</name>
<feature type="signal peptide" evidence="6">
    <location>
        <begin position="1"/>
        <end position="16"/>
    </location>
</feature>
<evidence type="ECO:0000256" key="6">
    <source>
        <dbReference type="SAM" id="SignalP"/>
    </source>
</evidence>
<dbReference type="Pfam" id="PF02822">
    <property type="entry name" value="Antistasin"/>
    <property type="match status" value="1"/>
</dbReference>
<keyword evidence="4" id="KW-0646">Protease inhibitor</keyword>
<protein>
    <submittedName>
        <fullName evidence="8">Hirustasin-like factor 6</fullName>
    </submittedName>
</protein>
<dbReference type="Gene3D" id="2.10.22.10">
    <property type="entry name" value="Antistasin, domain 1"/>
    <property type="match status" value="1"/>
</dbReference>
<proteinExistence type="inferred from homology"/>
<dbReference type="InterPro" id="IPR011061">
    <property type="entry name" value="Hirudin/antistatin"/>
</dbReference>
<evidence type="ECO:0000256" key="3">
    <source>
        <dbReference type="ARBA" id="ARBA00022525"/>
    </source>
</evidence>
<feature type="domain" description="Antistasin-like" evidence="7">
    <location>
        <begin position="46"/>
        <end position="72"/>
    </location>
</feature>
<feature type="chain" id="PRO_5031472210" evidence="6">
    <location>
        <begin position="17"/>
        <end position="79"/>
    </location>
</feature>